<evidence type="ECO:0000313" key="2">
    <source>
        <dbReference type="Proteomes" id="UP001257962"/>
    </source>
</evidence>
<proteinExistence type="predicted"/>
<dbReference type="RefSeq" id="WP_253009038.1">
    <property type="nucleotide sequence ID" value="NZ_JARPXS010000010.1"/>
</dbReference>
<dbReference type="Proteomes" id="UP001257962">
    <property type="component" value="Unassembled WGS sequence"/>
</dbReference>
<dbReference type="AlphaFoldDB" id="A0AAJ2J011"/>
<name>A0AAJ2J011_9LACT</name>
<dbReference type="InterPro" id="IPR044929">
    <property type="entry name" value="DNA/RNA_non-sp_Endonuclease_sf"/>
</dbReference>
<dbReference type="Gene3D" id="3.40.570.10">
    <property type="entry name" value="Extracellular Endonuclease, subunit A"/>
    <property type="match status" value="1"/>
</dbReference>
<accession>A0AAJ2J011</accession>
<dbReference type="EMBL" id="JARPYC010000010">
    <property type="protein sequence ID" value="MDT2667573.1"/>
    <property type="molecule type" value="Genomic_DNA"/>
</dbReference>
<reference evidence="1" key="1">
    <citation type="submission" date="2023-03" db="EMBL/GenBank/DDBJ databases">
        <authorList>
            <person name="Shen W."/>
            <person name="Cai J."/>
        </authorList>
    </citation>
    <scope>NUCLEOTIDE SEQUENCE</scope>
    <source>
        <strain evidence="1">Y3</strain>
    </source>
</reference>
<evidence type="ECO:0000313" key="1">
    <source>
        <dbReference type="EMBL" id="MDT2667573.1"/>
    </source>
</evidence>
<sequence length="203" mass="24196">MNDTLGDDLSNILKINSKITKEKIISKEINILPNKILVFQDESTVQAAALITEKKREYRKKLKQRKICISIRPIDAYIENSRIVVKHPENSYDRSHLIPNQYIDSDKPKVLILWDSDSNQNRIENSIRRFEIRVEKKVEKNELEFPFYWFTTIDRFEENKAQWKSYILKEGEGTIQEIIIDEEPKISSVPYVWDEFLNSQWFN</sequence>
<comment type="caution">
    <text evidence="1">The sequence shown here is derived from an EMBL/GenBank/DDBJ whole genome shotgun (WGS) entry which is preliminary data.</text>
</comment>
<gene>
    <name evidence="1" type="ORF">P7D34_10155</name>
</gene>
<organism evidence="1 2">
    <name type="scientific">Lactococcus petauri</name>
    <dbReference type="NCBI Taxonomy" id="1940789"/>
    <lineage>
        <taxon>Bacteria</taxon>
        <taxon>Bacillati</taxon>
        <taxon>Bacillota</taxon>
        <taxon>Bacilli</taxon>
        <taxon>Lactobacillales</taxon>
        <taxon>Streptococcaceae</taxon>
        <taxon>Lactococcus</taxon>
    </lineage>
</organism>
<protein>
    <submittedName>
        <fullName evidence="1">Uncharacterized protein</fullName>
    </submittedName>
</protein>